<dbReference type="Pfam" id="PF14253">
    <property type="entry name" value="AbiH"/>
    <property type="match status" value="1"/>
</dbReference>
<dbReference type="AlphaFoldDB" id="A0A9X5BHD4"/>
<evidence type="ECO:0000313" key="2">
    <source>
        <dbReference type="Proteomes" id="UP001154420"/>
    </source>
</evidence>
<accession>A0A9X5BHD4</accession>
<organism evidence="1 2">
    <name type="scientific">Parablautia muri</name>
    <dbReference type="NCBI Taxonomy" id="2320879"/>
    <lineage>
        <taxon>Bacteria</taxon>
        <taxon>Bacillati</taxon>
        <taxon>Bacillota</taxon>
        <taxon>Clostridia</taxon>
        <taxon>Lachnospirales</taxon>
        <taxon>Lachnospiraceae</taxon>
        <taxon>Parablautia</taxon>
    </lineage>
</organism>
<reference evidence="1" key="1">
    <citation type="submission" date="2018-09" db="EMBL/GenBank/DDBJ databases">
        <title>Murine metabolic-syndrome-specific gut microbial biobank.</title>
        <authorList>
            <person name="Liu C."/>
        </authorList>
    </citation>
    <scope>NUCLEOTIDE SEQUENCE</scope>
    <source>
        <strain evidence="1">D42-62</strain>
    </source>
</reference>
<sequence>MYMNILVIGNGFDLAHGLPTGYIDFLKWTVGQYKFFYFLKKQDAQITKPINNISLKVPEKVNGIEISQRVEHQEEVWKYINNNVWIEYFLPIYADRKKNGKDGWIDFESEISEVIQSLDDDMHGLSQIYNIEDIVNDLSNDFLREMYSDYIDAVQPINPVDNGFSEGISFKEIRDKLLKDLNRLIRAFEIYLTEYVEKIDIEIISQDIEEIAATIYDDCGQKGILFSKVISFNYTNIYEQIYLRKHDIDCNDYVDYIHGKANANNTIDTNNMVLGIDEYLGKKKRNKYVEFIAFKKFYQRIHKETGCKYKEWTDTIKGDFADYQIELEKSKTEKNIVNLKATVNKLKKQYLNKHNVYFFGHSLDVTDKDILRDLILNDNVHTTIFYHDKDTMGKQIANLVKIIGQDELIKRTGGKDKLIEFKPQKPMIERKVE</sequence>
<comment type="caution">
    <text evidence="1">The sequence shown here is derived from an EMBL/GenBank/DDBJ whole genome shotgun (WGS) entry which is preliminary data.</text>
</comment>
<protein>
    <recommendedName>
        <fullName evidence="3">Bacteriophage abortive infection AbiH</fullName>
    </recommendedName>
</protein>
<dbReference type="InterPro" id="IPR025935">
    <property type="entry name" value="AbiH"/>
</dbReference>
<dbReference type="EMBL" id="QZDT01000025">
    <property type="protein sequence ID" value="NBJ93828.1"/>
    <property type="molecule type" value="Genomic_DNA"/>
</dbReference>
<dbReference type="Proteomes" id="UP001154420">
    <property type="component" value="Unassembled WGS sequence"/>
</dbReference>
<evidence type="ECO:0000313" key="1">
    <source>
        <dbReference type="EMBL" id="NBJ93828.1"/>
    </source>
</evidence>
<name>A0A9X5BHD4_9FIRM</name>
<keyword evidence="2" id="KW-1185">Reference proteome</keyword>
<gene>
    <name evidence="1" type="ORF">D5281_14785</name>
</gene>
<proteinExistence type="predicted"/>
<evidence type="ECO:0008006" key="3">
    <source>
        <dbReference type="Google" id="ProtNLM"/>
    </source>
</evidence>